<dbReference type="EMBL" id="AZTB01000012">
    <property type="protein sequence ID" value="KGG80864.1"/>
    <property type="molecule type" value="Genomic_DNA"/>
</dbReference>
<organism evidence="2 3">
    <name type="scientific">Caloranaerobacter azorensis H53214</name>
    <dbReference type="NCBI Taxonomy" id="1156417"/>
    <lineage>
        <taxon>Bacteria</taxon>
        <taxon>Bacillati</taxon>
        <taxon>Bacillota</taxon>
        <taxon>Tissierellia</taxon>
        <taxon>Tissierellales</taxon>
        <taxon>Thermohalobacteraceae</taxon>
        <taxon>Caloranaerobacter</taxon>
    </lineage>
</organism>
<name>A0A096CWA7_9FIRM</name>
<feature type="transmembrane region" description="Helical" evidence="1">
    <location>
        <begin position="97"/>
        <end position="116"/>
    </location>
</feature>
<evidence type="ECO:0000313" key="2">
    <source>
        <dbReference type="EMBL" id="KGG80864.1"/>
    </source>
</evidence>
<proteinExistence type="predicted"/>
<keyword evidence="1" id="KW-0472">Membrane</keyword>
<feature type="transmembrane region" description="Helical" evidence="1">
    <location>
        <begin position="40"/>
        <end position="59"/>
    </location>
</feature>
<dbReference type="PANTHER" id="PTHR37309:SF1">
    <property type="entry name" value="SLR0284 PROTEIN"/>
    <property type="match status" value="1"/>
</dbReference>
<accession>A0A096CWA7</accession>
<dbReference type="Proteomes" id="UP000029622">
    <property type="component" value="Unassembled WGS sequence"/>
</dbReference>
<dbReference type="PANTHER" id="PTHR37309">
    <property type="entry name" value="SLR0284 PROTEIN"/>
    <property type="match status" value="1"/>
</dbReference>
<reference evidence="2 3" key="1">
    <citation type="submission" date="2013-12" db="EMBL/GenBank/DDBJ databases">
        <title>Draft genome sequence of Caloranaerobacter sp. H53214.</title>
        <authorList>
            <person name="Jiang L.J."/>
            <person name="Shao Z.Z."/>
            <person name="Long M.N."/>
        </authorList>
    </citation>
    <scope>NUCLEOTIDE SEQUENCE [LARGE SCALE GENOMIC DNA]</scope>
    <source>
        <strain evidence="2 3">H53214</strain>
    </source>
</reference>
<dbReference type="AlphaFoldDB" id="A0A096CWA7"/>
<keyword evidence="1" id="KW-1133">Transmembrane helix</keyword>
<feature type="transmembrane region" description="Helical" evidence="1">
    <location>
        <begin position="12"/>
        <end position="34"/>
    </location>
</feature>
<gene>
    <name evidence="2" type="ORF">Y919_03720</name>
</gene>
<dbReference type="InterPro" id="IPR007165">
    <property type="entry name" value="Phage_holin_4_2"/>
</dbReference>
<dbReference type="STRING" id="1156417.Y919_03720"/>
<sequence length="121" mass="12837">MSDKEKTNNQDISVTSIILRVILTAIVVWIAAFLTPGFSVSNLWSLILSAIVIAVLNYIIEQFAGIDASPFGRGLTGFIVAGVILYVTKFIVPGFNISVVGAIIGALAIGIIDMVVPGRVF</sequence>
<dbReference type="RefSeq" id="WP_035162521.1">
    <property type="nucleotide sequence ID" value="NZ_AZTB01000012.1"/>
</dbReference>
<keyword evidence="1" id="KW-0812">Transmembrane</keyword>
<evidence type="ECO:0000256" key="1">
    <source>
        <dbReference type="SAM" id="Phobius"/>
    </source>
</evidence>
<comment type="caution">
    <text evidence="2">The sequence shown here is derived from an EMBL/GenBank/DDBJ whole genome shotgun (WGS) entry which is preliminary data.</text>
</comment>
<feature type="transmembrane region" description="Helical" evidence="1">
    <location>
        <begin position="71"/>
        <end position="91"/>
    </location>
</feature>
<protein>
    <submittedName>
        <fullName evidence="2">Membrane protein</fullName>
    </submittedName>
</protein>
<dbReference type="Pfam" id="PF04020">
    <property type="entry name" value="Phage_holin_4_2"/>
    <property type="match status" value="1"/>
</dbReference>
<evidence type="ECO:0000313" key="3">
    <source>
        <dbReference type="Proteomes" id="UP000029622"/>
    </source>
</evidence>